<evidence type="ECO:0000313" key="1">
    <source>
        <dbReference type="EMBL" id="RXG21207.1"/>
    </source>
</evidence>
<dbReference type="EMBL" id="QOVM01000006">
    <property type="protein sequence ID" value="RXG21207.1"/>
    <property type="molecule type" value="Genomic_DNA"/>
</dbReference>
<name>A0A4Q0P3T5_9FLAO</name>
<keyword evidence="2" id="KW-1185">Reference proteome</keyword>
<gene>
    <name evidence="1" type="ORF">DSM00_2724</name>
</gene>
<proteinExistence type="predicted"/>
<reference evidence="1 2" key="1">
    <citation type="submission" date="2018-07" db="EMBL/GenBank/DDBJ databases">
        <title>Leeuwenhoekiella genomics.</title>
        <authorList>
            <person name="Tahon G."/>
            <person name="Willems A."/>
        </authorList>
    </citation>
    <scope>NUCLEOTIDE SEQUENCE [LARGE SCALE GENOMIC DNA]</scope>
    <source>
        <strain evidence="1 2">LMG 22550</strain>
    </source>
</reference>
<comment type="caution">
    <text evidence="1">The sequence shown here is derived from an EMBL/GenBank/DDBJ whole genome shotgun (WGS) entry which is preliminary data.</text>
</comment>
<dbReference type="AlphaFoldDB" id="A0A4Q0P3T5"/>
<evidence type="ECO:0000313" key="2">
    <source>
        <dbReference type="Proteomes" id="UP000289238"/>
    </source>
</evidence>
<sequence length="356" mass="40440">MSFKNSHITHFIRISVTVCVAIFLLAYAIPLDSDKKIDKGVIKTFIKDTIPVEIDLLYDTDSLPDLYYSYIETPVCEEGICYDLKVHLYWDLLGNFSDYEEVTSDPFTKYEHELFTTEDHHKLRQILADKTSPLANYKPEELVDKSKTLYSPLIDAVVGATYPALKNSVVPGAVYSTHTLWNIVNGSLSTEIKQYTIAHLDDAGITKMAFSKNHDLQMYALRNADKELEGYRDILLQLIVNGEKYVPYFAIAKVDQAMWSDVNFQKSLIEHIETADFELQNEIISGLVSVSIDSSSLSALIKQHPFLKENQYEKFSTVLKNNINGLDKSARQALQKIATDTNNTFAPFAKQLLELR</sequence>
<protein>
    <submittedName>
        <fullName evidence="1">Uncharacterized protein</fullName>
    </submittedName>
</protein>
<organism evidence="1 2">
    <name type="scientific">Leeuwenhoekiella aequorea</name>
    <dbReference type="NCBI Taxonomy" id="283736"/>
    <lineage>
        <taxon>Bacteria</taxon>
        <taxon>Pseudomonadati</taxon>
        <taxon>Bacteroidota</taxon>
        <taxon>Flavobacteriia</taxon>
        <taxon>Flavobacteriales</taxon>
        <taxon>Flavobacteriaceae</taxon>
        <taxon>Leeuwenhoekiella</taxon>
    </lineage>
</organism>
<dbReference type="RefSeq" id="WP_128758474.1">
    <property type="nucleotide sequence ID" value="NZ_QOVM01000006.1"/>
</dbReference>
<dbReference type="OrthoDB" id="6400902at2"/>
<dbReference type="Proteomes" id="UP000289238">
    <property type="component" value="Unassembled WGS sequence"/>
</dbReference>
<accession>A0A4Q0P3T5</accession>